<reference evidence="1" key="2">
    <citation type="submission" date="2020-09" db="EMBL/GenBank/DDBJ databases">
        <authorList>
            <person name="Sun Q."/>
            <person name="Zhou Y."/>
        </authorList>
    </citation>
    <scope>NUCLEOTIDE SEQUENCE</scope>
    <source>
        <strain evidence="1">CGMCC 1.15290</strain>
    </source>
</reference>
<reference evidence="1" key="1">
    <citation type="journal article" date="2014" name="Int. J. Syst. Evol. Microbiol.">
        <title>Complete genome sequence of Corynebacterium casei LMG S-19264T (=DSM 44701T), isolated from a smear-ripened cheese.</title>
        <authorList>
            <consortium name="US DOE Joint Genome Institute (JGI-PGF)"/>
            <person name="Walter F."/>
            <person name="Albersmeier A."/>
            <person name="Kalinowski J."/>
            <person name="Ruckert C."/>
        </authorList>
    </citation>
    <scope>NUCLEOTIDE SEQUENCE</scope>
    <source>
        <strain evidence="1">CGMCC 1.15290</strain>
    </source>
</reference>
<comment type="caution">
    <text evidence="1">The sequence shown here is derived from an EMBL/GenBank/DDBJ whole genome shotgun (WGS) entry which is preliminary data.</text>
</comment>
<proteinExistence type="predicted"/>
<dbReference type="Proteomes" id="UP000627292">
    <property type="component" value="Unassembled WGS sequence"/>
</dbReference>
<sequence length="80" mass="8969">MNNELQEKIRLSRQAFEIATQVSGQLQAYFQINNLGVAATMPNTLAVSGSVGSEQEQMEVAQFLKEQMPDWQLVLNLNVE</sequence>
<organism evidence="1 2">
    <name type="scientific">Filimonas zeae</name>
    <dbReference type="NCBI Taxonomy" id="1737353"/>
    <lineage>
        <taxon>Bacteria</taxon>
        <taxon>Pseudomonadati</taxon>
        <taxon>Bacteroidota</taxon>
        <taxon>Chitinophagia</taxon>
        <taxon>Chitinophagales</taxon>
        <taxon>Chitinophagaceae</taxon>
        <taxon>Filimonas</taxon>
    </lineage>
</organism>
<evidence type="ECO:0000313" key="1">
    <source>
        <dbReference type="EMBL" id="GGH57224.1"/>
    </source>
</evidence>
<protein>
    <submittedName>
        <fullName evidence="1">Uncharacterized protein</fullName>
    </submittedName>
</protein>
<dbReference type="EMBL" id="BMIB01000001">
    <property type="protein sequence ID" value="GGH57224.1"/>
    <property type="molecule type" value="Genomic_DNA"/>
</dbReference>
<gene>
    <name evidence="1" type="ORF">GCM10011379_01670</name>
</gene>
<dbReference type="AlphaFoldDB" id="A0A917IKL9"/>
<keyword evidence="2" id="KW-1185">Reference proteome</keyword>
<dbReference type="RefSeq" id="WP_188949751.1">
    <property type="nucleotide sequence ID" value="NZ_BMIB01000001.1"/>
</dbReference>
<name>A0A917IKL9_9BACT</name>
<evidence type="ECO:0000313" key="2">
    <source>
        <dbReference type="Proteomes" id="UP000627292"/>
    </source>
</evidence>
<accession>A0A917IKL9</accession>